<dbReference type="Proteomes" id="UP001150238">
    <property type="component" value="Unassembled WGS sequence"/>
</dbReference>
<comment type="caution">
    <text evidence="1">The sequence shown here is derived from an EMBL/GenBank/DDBJ whole genome shotgun (WGS) entry which is preliminary data.</text>
</comment>
<dbReference type="EMBL" id="JANVFS010000001">
    <property type="protein sequence ID" value="KAJ4495898.1"/>
    <property type="molecule type" value="Genomic_DNA"/>
</dbReference>
<evidence type="ECO:0000313" key="2">
    <source>
        <dbReference type="Proteomes" id="UP001150238"/>
    </source>
</evidence>
<gene>
    <name evidence="1" type="ORF">C8J55DRAFT_414609</name>
</gene>
<organism evidence="1 2">
    <name type="scientific">Lentinula lateritia</name>
    <dbReference type="NCBI Taxonomy" id="40482"/>
    <lineage>
        <taxon>Eukaryota</taxon>
        <taxon>Fungi</taxon>
        <taxon>Dikarya</taxon>
        <taxon>Basidiomycota</taxon>
        <taxon>Agaricomycotina</taxon>
        <taxon>Agaricomycetes</taxon>
        <taxon>Agaricomycetidae</taxon>
        <taxon>Agaricales</taxon>
        <taxon>Marasmiineae</taxon>
        <taxon>Omphalotaceae</taxon>
        <taxon>Lentinula</taxon>
    </lineage>
</organism>
<name>A0A9W9B4I0_9AGAR</name>
<accession>A0A9W9B4I0</accession>
<evidence type="ECO:0000313" key="1">
    <source>
        <dbReference type="EMBL" id="KAJ4495898.1"/>
    </source>
</evidence>
<reference evidence="1" key="2">
    <citation type="journal article" date="2023" name="Proc. Natl. Acad. Sci. U.S.A.">
        <title>A global phylogenomic analysis of the shiitake genus Lentinula.</title>
        <authorList>
            <person name="Sierra-Patev S."/>
            <person name="Min B."/>
            <person name="Naranjo-Ortiz M."/>
            <person name="Looney B."/>
            <person name="Konkel Z."/>
            <person name="Slot J.C."/>
            <person name="Sakamoto Y."/>
            <person name="Steenwyk J.L."/>
            <person name="Rokas A."/>
            <person name="Carro J."/>
            <person name="Camarero S."/>
            <person name="Ferreira P."/>
            <person name="Molpeceres G."/>
            <person name="Ruiz-Duenas F.J."/>
            <person name="Serrano A."/>
            <person name="Henrissat B."/>
            <person name="Drula E."/>
            <person name="Hughes K.W."/>
            <person name="Mata J.L."/>
            <person name="Ishikawa N.K."/>
            <person name="Vargas-Isla R."/>
            <person name="Ushijima S."/>
            <person name="Smith C.A."/>
            <person name="Donoghue J."/>
            <person name="Ahrendt S."/>
            <person name="Andreopoulos W."/>
            <person name="He G."/>
            <person name="LaButti K."/>
            <person name="Lipzen A."/>
            <person name="Ng V."/>
            <person name="Riley R."/>
            <person name="Sandor L."/>
            <person name="Barry K."/>
            <person name="Martinez A.T."/>
            <person name="Xiao Y."/>
            <person name="Gibbons J.G."/>
            <person name="Terashima K."/>
            <person name="Grigoriev I.V."/>
            <person name="Hibbett D."/>
        </authorList>
    </citation>
    <scope>NUCLEOTIDE SEQUENCE</scope>
    <source>
        <strain evidence="1">Sp2 HRB7682 ss15</strain>
    </source>
</reference>
<proteinExistence type="predicted"/>
<dbReference type="AlphaFoldDB" id="A0A9W9B4I0"/>
<reference evidence="1" key="1">
    <citation type="submission" date="2022-08" db="EMBL/GenBank/DDBJ databases">
        <authorList>
            <consortium name="DOE Joint Genome Institute"/>
            <person name="Min B."/>
            <person name="Riley R."/>
            <person name="Sierra-Patev S."/>
            <person name="Naranjo-Ortiz M."/>
            <person name="Looney B."/>
            <person name="Konkel Z."/>
            <person name="Slot J.C."/>
            <person name="Sakamoto Y."/>
            <person name="Steenwyk J.L."/>
            <person name="Rokas A."/>
            <person name="Carro J."/>
            <person name="Camarero S."/>
            <person name="Ferreira P."/>
            <person name="Molpeceres G."/>
            <person name="Ruiz-Duenas F.J."/>
            <person name="Serrano A."/>
            <person name="Henrissat B."/>
            <person name="Drula E."/>
            <person name="Hughes K.W."/>
            <person name="Mata J.L."/>
            <person name="Ishikawa N.K."/>
            <person name="Vargas-Isla R."/>
            <person name="Ushijima S."/>
            <person name="Smith C.A."/>
            <person name="Ahrendt S."/>
            <person name="Andreopoulos W."/>
            <person name="He G."/>
            <person name="Labutti K."/>
            <person name="Lipzen A."/>
            <person name="Ng V."/>
            <person name="Sandor L."/>
            <person name="Barry K."/>
            <person name="Martinez A.T."/>
            <person name="Xiao Y."/>
            <person name="Gibbons J.G."/>
            <person name="Terashima K."/>
            <person name="Hibbett D.S."/>
            <person name="Grigoriev I.V."/>
        </authorList>
    </citation>
    <scope>NUCLEOTIDE SEQUENCE</scope>
    <source>
        <strain evidence="1">Sp2 HRB7682 ss15</strain>
    </source>
</reference>
<protein>
    <submittedName>
        <fullName evidence="1">Uncharacterized protein</fullName>
    </submittedName>
</protein>
<sequence length="363" mass="39787">MIPTLSFDSDSESSSSTESEWEVYARLLLPRKRGYPLWLPKPHQGLPEEYRRVGVRIGDVGILNELGGFDYLFNACLPADHPVNIGRVPPDFRHLQGVNVSGTTELAQNCRAGSHVASNPSQIQRSRIPYFPGQQRIPGVSKEVGAGLSFTSSATKGSLLILPEGASQIDHQEYTKFYRFAAECARSWYTYVNGPLARGAHNGSLYLVTGCDKARAWGVASFVDAHPGSVSLDFVPEEPDDEGGPPEYSFSKCNSASSSSDADNIFQNQSGCVFLRGFKIAVKIPPFMTSSNVAAKVTYIGQLGPDDLLPQSRSTDFAIPIAMQWWLKPYLASECDYQNPSTAHNAGVFNIPVKYQACLYILF</sequence>